<keyword evidence="4" id="KW-0547">Nucleotide-binding</keyword>
<dbReference type="RefSeq" id="WP_135950450.1">
    <property type="nucleotide sequence ID" value="NZ_CAXHRC010000028.1"/>
</dbReference>
<gene>
    <name evidence="6" type="ORF">E5339_03350</name>
</gene>
<evidence type="ECO:0000256" key="1">
    <source>
        <dbReference type="ARBA" id="ARBA00010871"/>
    </source>
</evidence>
<evidence type="ECO:0000256" key="3">
    <source>
        <dbReference type="ARBA" id="ARBA00022723"/>
    </source>
</evidence>
<sequence>MVTRKDFDTIVIIADNICYSKETVGIYNREPDRAQKSNVDSLIGSMKRIFSNVVLYNDPALFLEKAPLHRNDIIFPYWHGEKSRNKQALIASICETSKMIYVGGDAYTNIVCCDKILSKDVCRLADIKTPKHVVVNKPVADIDLSRLRYPLLIKPTYEGTSIGITQDNLIFNEDKNRIIKLVNNLYENLNQPIIIEEFISGKELSVSIIGWKDNIKAWGVVERYSELDNNYFNNNIHSFEDKLHSKIKLRDGKHLLSDYNMSKLFKLFNWLDKVEYIRIDGKLVNDTFYCFELSHDTTLNPLGSFFTPFYYEGYNHLSVLELLIDNCLERYNNLYPS</sequence>
<dbReference type="Gene3D" id="3.30.1490.20">
    <property type="entry name" value="ATP-grasp fold, A domain"/>
    <property type="match status" value="1"/>
</dbReference>
<dbReference type="Pfam" id="PF07478">
    <property type="entry name" value="Dala_Dala_lig_C"/>
    <property type="match status" value="1"/>
</dbReference>
<keyword evidence="2" id="KW-0436">Ligase</keyword>
<keyword evidence="3" id="KW-0479">Metal-binding</keyword>
<dbReference type="InterPro" id="IPR011095">
    <property type="entry name" value="Dala_Dala_lig_C"/>
</dbReference>
<protein>
    <recommendedName>
        <fullName evidence="5">ATP-grasp domain-containing protein</fullName>
    </recommendedName>
</protein>
<dbReference type="AlphaFoldDB" id="A0A4S2FTL5"/>
<name>A0A4S2FTL5_9BACT</name>
<comment type="similarity">
    <text evidence="1">Belongs to the D-alanine--D-alanine ligase family.</text>
</comment>
<dbReference type="GO" id="GO:0005524">
    <property type="term" value="F:ATP binding"/>
    <property type="evidence" value="ECO:0007669"/>
    <property type="project" value="UniProtKB-UniRule"/>
</dbReference>
<evidence type="ECO:0000313" key="6">
    <source>
        <dbReference type="EMBL" id="TGY72542.1"/>
    </source>
</evidence>
<evidence type="ECO:0000313" key="7">
    <source>
        <dbReference type="Proteomes" id="UP000310760"/>
    </source>
</evidence>
<dbReference type="GO" id="GO:0046872">
    <property type="term" value="F:metal ion binding"/>
    <property type="evidence" value="ECO:0007669"/>
    <property type="project" value="UniProtKB-KW"/>
</dbReference>
<dbReference type="SUPFAM" id="SSF56059">
    <property type="entry name" value="Glutathione synthetase ATP-binding domain-like"/>
    <property type="match status" value="1"/>
</dbReference>
<comment type="caution">
    <text evidence="6">The sequence shown here is derived from an EMBL/GenBank/DDBJ whole genome shotgun (WGS) entry which is preliminary data.</text>
</comment>
<dbReference type="PROSITE" id="PS50975">
    <property type="entry name" value="ATP_GRASP"/>
    <property type="match status" value="1"/>
</dbReference>
<dbReference type="InterPro" id="IPR013815">
    <property type="entry name" value="ATP_grasp_subdomain_1"/>
</dbReference>
<accession>A0A4S2FTL5</accession>
<dbReference type="InterPro" id="IPR011761">
    <property type="entry name" value="ATP-grasp"/>
</dbReference>
<organism evidence="6 7">
    <name type="scientific">Phocaeicola sartorii</name>
    <dbReference type="NCBI Taxonomy" id="671267"/>
    <lineage>
        <taxon>Bacteria</taxon>
        <taxon>Pseudomonadati</taxon>
        <taxon>Bacteroidota</taxon>
        <taxon>Bacteroidia</taxon>
        <taxon>Bacteroidales</taxon>
        <taxon>Bacteroidaceae</taxon>
        <taxon>Phocaeicola</taxon>
    </lineage>
</organism>
<evidence type="ECO:0000259" key="5">
    <source>
        <dbReference type="PROSITE" id="PS50975"/>
    </source>
</evidence>
<dbReference type="GO" id="GO:0008716">
    <property type="term" value="F:D-alanine-D-alanine ligase activity"/>
    <property type="evidence" value="ECO:0007669"/>
    <property type="project" value="InterPro"/>
</dbReference>
<dbReference type="EMBL" id="SRYJ01000005">
    <property type="protein sequence ID" value="TGY72542.1"/>
    <property type="molecule type" value="Genomic_DNA"/>
</dbReference>
<dbReference type="Gene3D" id="3.30.470.20">
    <property type="entry name" value="ATP-grasp fold, B domain"/>
    <property type="match status" value="1"/>
</dbReference>
<reference evidence="6 7" key="1">
    <citation type="submission" date="2019-04" db="EMBL/GenBank/DDBJ databases">
        <title>Microbes associate with the intestines of laboratory mice.</title>
        <authorList>
            <person name="Navarre W."/>
            <person name="Wong E."/>
            <person name="Huang K."/>
            <person name="Tropini C."/>
            <person name="Ng K."/>
            <person name="Yu B."/>
        </authorList>
    </citation>
    <scope>NUCLEOTIDE SEQUENCE [LARGE SCALE GENOMIC DNA]</scope>
    <source>
        <strain evidence="6 7">NM22_B1</strain>
    </source>
</reference>
<evidence type="ECO:0000256" key="2">
    <source>
        <dbReference type="ARBA" id="ARBA00022598"/>
    </source>
</evidence>
<dbReference type="PANTHER" id="PTHR23132">
    <property type="entry name" value="D-ALANINE--D-ALANINE LIGASE"/>
    <property type="match status" value="1"/>
</dbReference>
<evidence type="ECO:0000256" key="4">
    <source>
        <dbReference type="PROSITE-ProRule" id="PRU00409"/>
    </source>
</evidence>
<dbReference type="Proteomes" id="UP000310760">
    <property type="component" value="Unassembled WGS sequence"/>
</dbReference>
<feature type="domain" description="ATP-grasp" evidence="5">
    <location>
        <begin position="119"/>
        <end position="325"/>
    </location>
</feature>
<proteinExistence type="inferred from homology"/>
<dbReference type="PANTHER" id="PTHR23132:SF23">
    <property type="entry name" value="D-ALANINE--D-ALANINE LIGASE B"/>
    <property type="match status" value="1"/>
</dbReference>
<keyword evidence="4" id="KW-0067">ATP-binding</keyword>